<feature type="site" description="Interaction with substrate tRNA" evidence="10">
    <location>
        <position position="150"/>
    </location>
</feature>
<comment type="cofactor">
    <cofactor evidence="1 10">
        <name>Mg(2+)</name>
        <dbReference type="ChEBI" id="CHEBI:18420"/>
    </cofactor>
</comment>
<dbReference type="GO" id="GO:0005524">
    <property type="term" value="F:ATP binding"/>
    <property type="evidence" value="ECO:0007669"/>
    <property type="project" value="UniProtKB-UniRule"/>
</dbReference>
<keyword evidence="6 10" id="KW-0547">Nucleotide-binding</keyword>
<evidence type="ECO:0000313" key="14">
    <source>
        <dbReference type="EMBL" id="OGG15117.1"/>
    </source>
</evidence>
<evidence type="ECO:0000313" key="15">
    <source>
        <dbReference type="Proteomes" id="UP000177383"/>
    </source>
</evidence>
<evidence type="ECO:0000256" key="6">
    <source>
        <dbReference type="ARBA" id="ARBA00022741"/>
    </source>
</evidence>
<dbReference type="Gene3D" id="3.40.50.300">
    <property type="entry name" value="P-loop containing nucleotide triphosphate hydrolases"/>
    <property type="match status" value="1"/>
</dbReference>
<dbReference type="GO" id="GO:0052381">
    <property type="term" value="F:tRNA dimethylallyltransferase activity"/>
    <property type="evidence" value="ECO:0007669"/>
    <property type="project" value="UniProtKB-UniRule"/>
</dbReference>
<dbReference type="Proteomes" id="UP000177383">
    <property type="component" value="Unassembled WGS sequence"/>
</dbReference>
<feature type="site" description="Interaction with substrate tRNA" evidence="10">
    <location>
        <position position="127"/>
    </location>
</feature>
<dbReference type="InterPro" id="IPR018022">
    <property type="entry name" value="IPT"/>
</dbReference>
<evidence type="ECO:0000256" key="2">
    <source>
        <dbReference type="ARBA" id="ARBA00003213"/>
    </source>
</evidence>
<evidence type="ECO:0000256" key="12">
    <source>
        <dbReference type="RuleBase" id="RU003784"/>
    </source>
</evidence>
<dbReference type="STRING" id="1798375.A2773_04475"/>
<dbReference type="GO" id="GO:0006400">
    <property type="term" value="P:tRNA modification"/>
    <property type="evidence" value="ECO:0007669"/>
    <property type="project" value="TreeGrafter"/>
</dbReference>
<dbReference type="EMBL" id="MFJE01000005">
    <property type="protein sequence ID" value="OGG15117.1"/>
    <property type="molecule type" value="Genomic_DNA"/>
</dbReference>
<dbReference type="PANTHER" id="PTHR11088">
    <property type="entry name" value="TRNA DIMETHYLALLYLTRANSFERASE"/>
    <property type="match status" value="1"/>
</dbReference>
<dbReference type="NCBIfam" id="TIGR00174">
    <property type="entry name" value="miaA"/>
    <property type="match status" value="1"/>
</dbReference>
<sequence length="336" mass="38842">MNKLLVICGPTATGKTDLGISLARKFNGEIISADSRQVYKGMDVITGKDLPVSSKFIRQLADQSSKLNINNPQLTIGYRAIEEIPIWLVDIVNPDYPFNVGEYAQIAKKVIEDIQSRNKLPIIVGGTGLYIKSLIYPLSNISIPPDIKIRKNLESLNTEELQNKLKILDKSWWERMNNSDKNNPRRLIRAIEIALQTQSSKIKAQNYNSKIKTNNVLIVGLTARKETLFSKIERRVDQRIKDGALEEIKGLLKKGYSWDLHSFSSTGIRQLKEHFEKKEKLENAIIKWKLAEKQYAKRQLTWFKKMKDIHWFDIETSNYQKQIEDLVQKWYTLLSH</sequence>
<evidence type="ECO:0000256" key="10">
    <source>
        <dbReference type="HAMAP-Rule" id="MF_00185"/>
    </source>
</evidence>
<keyword evidence="4 10" id="KW-0808">Transferase</keyword>
<keyword evidence="8 10" id="KW-0460">Magnesium</keyword>
<keyword evidence="5 10" id="KW-0819">tRNA processing</keyword>
<evidence type="ECO:0000256" key="9">
    <source>
        <dbReference type="ARBA" id="ARBA00049563"/>
    </source>
</evidence>
<dbReference type="AlphaFoldDB" id="A0A1F5ZSN6"/>
<evidence type="ECO:0000256" key="5">
    <source>
        <dbReference type="ARBA" id="ARBA00022694"/>
    </source>
</evidence>
<reference evidence="14 15" key="1">
    <citation type="journal article" date="2016" name="Nat. Commun.">
        <title>Thousands of microbial genomes shed light on interconnected biogeochemical processes in an aquifer system.</title>
        <authorList>
            <person name="Anantharaman K."/>
            <person name="Brown C.T."/>
            <person name="Hug L.A."/>
            <person name="Sharon I."/>
            <person name="Castelle C.J."/>
            <person name="Probst A.J."/>
            <person name="Thomas B.C."/>
            <person name="Singh A."/>
            <person name="Wilkins M.J."/>
            <person name="Karaoz U."/>
            <person name="Brodie E.L."/>
            <person name="Williams K.H."/>
            <person name="Hubbard S.S."/>
            <person name="Banfield J.F."/>
        </authorList>
    </citation>
    <scope>NUCLEOTIDE SEQUENCE [LARGE SCALE GENOMIC DNA]</scope>
</reference>
<feature type="region of interest" description="Interaction with substrate tRNA" evidence="10">
    <location>
        <begin position="34"/>
        <end position="37"/>
    </location>
</feature>
<dbReference type="HAMAP" id="MF_00185">
    <property type="entry name" value="IPP_trans"/>
    <property type="match status" value="1"/>
</dbReference>
<evidence type="ECO:0000256" key="4">
    <source>
        <dbReference type="ARBA" id="ARBA00022679"/>
    </source>
</evidence>
<comment type="caution">
    <text evidence="10">Lacks conserved residue(s) required for the propagation of feature annotation.</text>
</comment>
<comment type="catalytic activity">
    <reaction evidence="9 10 11">
        <text>adenosine(37) in tRNA + dimethylallyl diphosphate = N(6)-dimethylallyladenosine(37) in tRNA + diphosphate</text>
        <dbReference type="Rhea" id="RHEA:26482"/>
        <dbReference type="Rhea" id="RHEA-COMP:10162"/>
        <dbReference type="Rhea" id="RHEA-COMP:10375"/>
        <dbReference type="ChEBI" id="CHEBI:33019"/>
        <dbReference type="ChEBI" id="CHEBI:57623"/>
        <dbReference type="ChEBI" id="CHEBI:74411"/>
        <dbReference type="ChEBI" id="CHEBI:74415"/>
        <dbReference type="EC" id="2.5.1.75"/>
    </reaction>
</comment>
<gene>
    <name evidence="10" type="primary">miaA</name>
    <name evidence="14" type="ORF">A2773_04475</name>
</gene>
<dbReference type="PANTHER" id="PTHR11088:SF60">
    <property type="entry name" value="TRNA DIMETHYLALLYLTRANSFERASE"/>
    <property type="match status" value="1"/>
</dbReference>
<feature type="binding site" evidence="10">
    <location>
        <begin position="9"/>
        <end position="16"/>
    </location>
    <ligand>
        <name>ATP</name>
        <dbReference type="ChEBI" id="CHEBI:30616"/>
    </ligand>
</feature>
<dbReference type="InterPro" id="IPR039657">
    <property type="entry name" value="Dimethylallyltransferase"/>
</dbReference>
<protein>
    <recommendedName>
        <fullName evidence="10">tRNA dimethylallyltransferase</fullName>
        <ecNumber evidence="10">2.5.1.75</ecNumber>
    </recommendedName>
    <alternativeName>
        <fullName evidence="10">Dimethylallyl diphosphate:tRNA dimethylallyltransferase</fullName>
        <shortName evidence="10">DMAPP:tRNA dimethylallyltransferase</shortName>
        <shortName evidence="10">DMATase</shortName>
    </alternativeName>
    <alternativeName>
        <fullName evidence="10">Isopentenyl-diphosphate:tRNA isopentenyltransferase</fullName>
        <shortName evidence="10">IPP transferase</shortName>
        <shortName evidence="10">IPPT</shortName>
        <shortName evidence="10">IPTase</shortName>
    </alternativeName>
</protein>
<dbReference type="Gene3D" id="1.10.20.140">
    <property type="match status" value="1"/>
</dbReference>
<comment type="similarity">
    <text evidence="3 10 13">Belongs to the IPP transferase family.</text>
</comment>
<comment type="caution">
    <text evidence="14">The sequence shown here is derived from an EMBL/GenBank/DDBJ whole genome shotgun (WGS) entry which is preliminary data.</text>
</comment>
<evidence type="ECO:0000256" key="13">
    <source>
        <dbReference type="RuleBase" id="RU003785"/>
    </source>
</evidence>
<comment type="subunit">
    <text evidence="10">Monomer.</text>
</comment>
<comment type="function">
    <text evidence="2 10 12">Catalyzes the transfer of a dimethylallyl group onto the adenine at position 37 in tRNAs that read codons beginning with uridine, leading to the formation of N6-(dimethylallyl)adenosine (i(6)A).</text>
</comment>
<dbReference type="Pfam" id="PF01745">
    <property type="entry name" value="IPT"/>
    <property type="match status" value="1"/>
</dbReference>
<evidence type="ECO:0000256" key="8">
    <source>
        <dbReference type="ARBA" id="ARBA00022842"/>
    </source>
</evidence>
<dbReference type="Pfam" id="PF01715">
    <property type="entry name" value="IPPT"/>
    <property type="match status" value="1"/>
</dbReference>
<feature type="binding site" evidence="10">
    <location>
        <begin position="11"/>
        <end position="16"/>
    </location>
    <ligand>
        <name>substrate</name>
    </ligand>
</feature>
<proteinExistence type="inferred from homology"/>
<evidence type="ECO:0000256" key="3">
    <source>
        <dbReference type="ARBA" id="ARBA00005842"/>
    </source>
</evidence>
<evidence type="ECO:0000256" key="1">
    <source>
        <dbReference type="ARBA" id="ARBA00001946"/>
    </source>
</evidence>
<name>A0A1F5ZSN6_9BACT</name>
<dbReference type="SUPFAM" id="SSF52540">
    <property type="entry name" value="P-loop containing nucleoside triphosphate hydrolases"/>
    <property type="match status" value="1"/>
</dbReference>
<keyword evidence="7 10" id="KW-0067">ATP-binding</keyword>
<evidence type="ECO:0000256" key="11">
    <source>
        <dbReference type="RuleBase" id="RU003783"/>
    </source>
</evidence>
<dbReference type="InterPro" id="IPR027417">
    <property type="entry name" value="P-loop_NTPase"/>
</dbReference>
<dbReference type="EC" id="2.5.1.75" evidence="10"/>
<accession>A0A1F5ZSN6</accession>
<organism evidence="14 15">
    <name type="scientific">Candidatus Gottesmanbacteria bacterium RIFCSPHIGHO2_01_FULL_39_10</name>
    <dbReference type="NCBI Taxonomy" id="1798375"/>
    <lineage>
        <taxon>Bacteria</taxon>
        <taxon>Candidatus Gottesmaniibacteriota</taxon>
    </lineage>
</organism>
<evidence type="ECO:0000256" key="7">
    <source>
        <dbReference type="ARBA" id="ARBA00022840"/>
    </source>
</evidence>